<dbReference type="EMBL" id="CP139965">
    <property type="protein sequence ID" value="WQD80885.1"/>
    <property type="molecule type" value="Genomic_DNA"/>
</dbReference>
<reference evidence="12 13" key="1">
    <citation type="submission" date="2023-12" db="EMBL/GenBank/DDBJ databases">
        <title>Genome sequencing and assembly of bacterial species from a model synthetic community.</title>
        <authorList>
            <person name="Hogle S.L."/>
        </authorList>
    </citation>
    <scope>NUCLEOTIDE SEQUENCE [LARGE SCALE GENOMIC DNA]</scope>
    <source>
        <strain evidence="12 13">HAMBI 2494</strain>
    </source>
</reference>
<feature type="transmembrane region" description="Helical" evidence="10">
    <location>
        <begin position="343"/>
        <end position="367"/>
    </location>
</feature>
<evidence type="ECO:0000256" key="3">
    <source>
        <dbReference type="ARBA" id="ARBA00022475"/>
    </source>
</evidence>
<dbReference type="InterPro" id="IPR006153">
    <property type="entry name" value="Cation/H_exchanger_TM"/>
</dbReference>
<feature type="transmembrane region" description="Helical" evidence="10">
    <location>
        <begin position="228"/>
        <end position="251"/>
    </location>
</feature>
<feature type="transmembrane region" description="Helical" evidence="10">
    <location>
        <begin position="31"/>
        <end position="50"/>
    </location>
</feature>
<keyword evidence="13" id="KW-1185">Reference proteome</keyword>
<evidence type="ECO:0000313" key="12">
    <source>
        <dbReference type="EMBL" id="WQD80885.1"/>
    </source>
</evidence>
<evidence type="ECO:0000256" key="9">
    <source>
        <dbReference type="ARBA" id="ARBA00023201"/>
    </source>
</evidence>
<comment type="subcellular location">
    <subcellularLocation>
        <location evidence="10">Cell inner membrane</location>
        <topology evidence="10">Multi-pass membrane protein</topology>
    </subcellularLocation>
    <subcellularLocation>
        <location evidence="1">Cell membrane</location>
        <topology evidence="1">Multi-pass membrane protein</topology>
    </subcellularLocation>
</comment>
<keyword evidence="10" id="KW-0997">Cell inner membrane</keyword>
<dbReference type="RefSeq" id="WP_114813094.1">
    <property type="nucleotide sequence ID" value="NZ_CP139965.1"/>
</dbReference>
<keyword evidence="5 10" id="KW-1133">Transmembrane helix</keyword>
<evidence type="ECO:0000256" key="6">
    <source>
        <dbReference type="ARBA" id="ARBA00023053"/>
    </source>
</evidence>
<keyword evidence="3" id="KW-1003">Cell membrane</keyword>
<comment type="similarity">
    <text evidence="10">Belongs to the monovalent cation:proton antiporter 1 (CPA1) transporter (TC 2.A.36) family.</text>
</comment>
<feature type="transmembrane region" description="Helical" evidence="10">
    <location>
        <begin position="312"/>
        <end position="331"/>
    </location>
</feature>
<dbReference type="Proteomes" id="UP001325479">
    <property type="component" value="Chromosome"/>
</dbReference>
<evidence type="ECO:0000313" key="13">
    <source>
        <dbReference type="Proteomes" id="UP001325479"/>
    </source>
</evidence>
<feature type="transmembrane region" description="Helical" evidence="10">
    <location>
        <begin position="161"/>
        <end position="181"/>
    </location>
</feature>
<keyword evidence="6 10" id="KW-0915">Sodium</keyword>
<dbReference type="InterPro" id="IPR018422">
    <property type="entry name" value="Cation/H_exchanger_CPA1"/>
</dbReference>
<protein>
    <submittedName>
        <fullName evidence="12">Na+/H+ antiporter</fullName>
    </submittedName>
</protein>
<organism evidence="12 13">
    <name type="scientific">Paraburkholderia kururiensis</name>
    <dbReference type="NCBI Taxonomy" id="984307"/>
    <lineage>
        <taxon>Bacteria</taxon>
        <taxon>Pseudomonadati</taxon>
        <taxon>Pseudomonadota</taxon>
        <taxon>Betaproteobacteria</taxon>
        <taxon>Burkholderiales</taxon>
        <taxon>Burkholderiaceae</taxon>
        <taxon>Paraburkholderia</taxon>
    </lineage>
</organism>
<feature type="transmembrane region" description="Helical" evidence="10">
    <location>
        <begin position="379"/>
        <end position="405"/>
    </location>
</feature>
<name>A0ABZ0WU07_9BURK</name>
<keyword evidence="7 10" id="KW-0406">Ion transport</keyword>
<dbReference type="Gene3D" id="6.10.140.1330">
    <property type="match status" value="1"/>
</dbReference>
<sequence>MTNVELFHYLLLLIAGASALTWLAERVSIPPAVVLLLGGCVIAVAGKGVTGMDPDLLLVAVLPPLLMSSSFYTAWKEFRGELATIVSLVLGAVTFTTVAVAFAVHAFNAGLPWAACLTLGAIVSPPDAVAAKAILQRYPLPPRLVAVLEGESLVNDASGLLLYQMAVSAALAATTITVASGTGLFFRLILLGIAVGLVCGQAMCALLVRLVDAKLGIVLTFMMAWASYGVAEAIGGSGVLSVVTCGLVLGVRQHRVFSADMRIKAKATWDAIVFVLEALVFVLIGLALHGILASVNHEGAVVMAGLRVALPATAAAIVARLVWVFGAIWLPGRLRANRTGGRAWTFGEAAVMGWAGMRGVVSLAAALALPDHFPGRDVIIFSTFLLIITTLVVQGGSLATLIRLLKLRPPARHTMSEHETRARTFGASLAALADIGKREDGIDPAMLERLQAEYRVRVTANENAHTSGEERIEHRARFLRVELELVGVSRETLLALHRAGKVDDAVLHRIESELDLEELRLLRLLEP</sequence>
<keyword evidence="10" id="KW-0050">Antiport</keyword>
<feature type="domain" description="Cation/H+ exchanger transmembrane" evidence="11">
    <location>
        <begin position="18"/>
        <end position="402"/>
    </location>
</feature>
<accession>A0ABZ0WU07</accession>
<keyword evidence="4 10" id="KW-0812">Transmembrane</keyword>
<evidence type="ECO:0000256" key="10">
    <source>
        <dbReference type="RuleBase" id="RU366002"/>
    </source>
</evidence>
<dbReference type="PANTHER" id="PTHR10110">
    <property type="entry name" value="SODIUM/HYDROGEN EXCHANGER"/>
    <property type="match status" value="1"/>
</dbReference>
<proteinExistence type="inferred from homology"/>
<comment type="function">
    <text evidence="10">Na(+)/H(+) antiporter that extrudes sodium in exchange for external protons.</text>
</comment>
<evidence type="ECO:0000256" key="7">
    <source>
        <dbReference type="ARBA" id="ARBA00023065"/>
    </source>
</evidence>
<keyword evidence="8 10" id="KW-0472">Membrane</keyword>
<evidence type="ECO:0000256" key="2">
    <source>
        <dbReference type="ARBA" id="ARBA00022448"/>
    </source>
</evidence>
<dbReference type="PANTHER" id="PTHR10110:SF86">
    <property type="entry name" value="SODIUM_HYDROGEN EXCHANGER 7"/>
    <property type="match status" value="1"/>
</dbReference>
<feature type="transmembrane region" description="Helical" evidence="10">
    <location>
        <begin position="271"/>
        <end position="292"/>
    </location>
</feature>
<feature type="transmembrane region" description="Helical" evidence="10">
    <location>
        <begin position="56"/>
        <end position="75"/>
    </location>
</feature>
<dbReference type="Pfam" id="PF00999">
    <property type="entry name" value="Na_H_Exchanger"/>
    <property type="match status" value="1"/>
</dbReference>
<evidence type="ECO:0000256" key="8">
    <source>
        <dbReference type="ARBA" id="ARBA00023136"/>
    </source>
</evidence>
<gene>
    <name evidence="12" type="ORF">U0042_05105</name>
</gene>
<evidence type="ECO:0000259" key="11">
    <source>
        <dbReference type="Pfam" id="PF00999"/>
    </source>
</evidence>
<keyword evidence="2 10" id="KW-0813">Transport</keyword>
<feature type="transmembrane region" description="Helical" evidence="10">
    <location>
        <begin position="82"/>
        <end position="104"/>
    </location>
</feature>
<evidence type="ECO:0000256" key="4">
    <source>
        <dbReference type="ARBA" id="ARBA00022692"/>
    </source>
</evidence>
<feature type="transmembrane region" description="Helical" evidence="10">
    <location>
        <begin position="188"/>
        <end position="208"/>
    </location>
</feature>
<evidence type="ECO:0000256" key="5">
    <source>
        <dbReference type="ARBA" id="ARBA00022989"/>
    </source>
</evidence>
<keyword evidence="9 10" id="KW-0739">Sodium transport</keyword>
<feature type="transmembrane region" description="Helical" evidence="10">
    <location>
        <begin position="6"/>
        <end position="24"/>
    </location>
</feature>
<dbReference type="NCBIfam" id="TIGR00831">
    <property type="entry name" value="a_cpa1"/>
    <property type="match status" value="1"/>
</dbReference>
<evidence type="ECO:0000256" key="1">
    <source>
        <dbReference type="ARBA" id="ARBA00004651"/>
    </source>
</evidence>
<dbReference type="InterPro" id="IPR004705">
    <property type="entry name" value="Cation/H_exchanger_CPA1_bac"/>
</dbReference>